<keyword evidence="4" id="KW-1185">Reference proteome</keyword>
<evidence type="ECO:0000313" key="3">
    <source>
        <dbReference type="EMBL" id="MBB5234782.1"/>
    </source>
</evidence>
<comment type="caution">
    <text evidence="3">The sequence shown here is derived from an EMBL/GenBank/DDBJ whole genome shotgun (WGS) entry which is preliminary data.</text>
</comment>
<organism evidence="3 4">
    <name type="scientific">Deinococcus budaensis</name>
    <dbReference type="NCBI Taxonomy" id="1665626"/>
    <lineage>
        <taxon>Bacteria</taxon>
        <taxon>Thermotogati</taxon>
        <taxon>Deinococcota</taxon>
        <taxon>Deinococci</taxon>
        <taxon>Deinococcales</taxon>
        <taxon>Deinococcaceae</taxon>
        <taxon>Deinococcus</taxon>
    </lineage>
</organism>
<dbReference type="EMBL" id="JACHFN010000007">
    <property type="protein sequence ID" value="MBB5234782.1"/>
    <property type="molecule type" value="Genomic_DNA"/>
</dbReference>
<evidence type="ECO:0000259" key="2">
    <source>
        <dbReference type="PROSITE" id="PS50110"/>
    </source>
</evidence>
<dbReference type="Gene3D" id="3.40.50.2300">
    <property type="match status" value="1"/>
</dbReference>
<feature type="domain" description="Response regulatory" evidence="2">
    <location>
        <begin position="2"/>
        <end position="112"/>
    </location>
</feature>
<dbReference type="InterPro" id="IPR001789">
    <property type="entry name" value="Sig_transdc_resp-reg_receiver"/>
</dbReference>
<proteinExistence type="predicted"/>
<evidence type="ECO:0000256" key="1">
    <source>
        <dbReference type="PROSITE-ProRule" id="PRU00169"/>
    </source>
</evidence>
<dbReference type="RefSeq" id="WP_184029060.1">
    <property type="nucleotide sequence ID" value="NZ_JACHFN010000007.1"/>
</dbReference>
<keyword evidence="1" id="KW-0597">Phosphoprotein</keyword>
<sequence>MHCLIVSPDAHRALARATLARAAGATAEVAGGGLHALTQIERGRPDLVILDPALDDLTPGDLLEILRDDPATRTTPVLISGQPPSPDAAPADLWFPPQLSPAETLARALEAAGHPPLPWTAPEQAPLSGQLQDLDLTELILCVHGLHLSGLLLLRGPQRGGQLTFRQGELLDAEDGPDHGPAGFARLLEPGRAGDFHFHPLEARALQAYPRGLQMPTAQLLMEAAVQRDHLHALETSP</sequence>
<dbReference type="Proteomes" id="UP000525389">
    <property type="component" value="Unassembled WGS sequence"/>
</dbReference>
<dbReference type="Pfam" id="PF14332">
    <property type="entry name" value="DUF4388"/>
    <property type="match status" value="1"/>
</dbReference>
<dbReference type="PROSITE" id="PS50110">
    <property type="entry name" value="RESPONSE_REGULATORY"/>
    <property type="match status" value="1"/>
</dbReference>
<dbReference type="InterPro" id="IPR011006">
    <property type="entry name" value="CheY-like_superfamily"/>
</dbReference>
<name>A0A7W8GFM5_9DEIO</name>
<dbReference type="InterPro" id="IPR025497">
    <property type="entry name" value="PatA-like_N"/>
</dbReference>
<protein>
    <submittedName>
        <fullName evidence="3">CheY-like chemotaxis protein</fullName>
    </submittedName>
</protein>
<accession>A0A7W8GFM5</accession>
<dbReference type="SUPFAM" id="SSF52172">
    <property type="entry name" value="CheY-like"/>
    <property type="match status" value="1"/>
</dbReference>
<feature type="modified residue" description="4-aspartylphosphate" evidence="1">
    <location>
        <position position="51"/>
    </location>
</feature>
<dbReference type="GO" id="GO:0000160">
    <property type="term" value="P:phosphorelay signal transduction system"/>
    <property type="evidence" value="ECO:0007669"/>
    <property type="project" value="InterPro"/>
</dbReference>
<dbReference type="AlphaFoldDB" id="A0A7W8GFM5"/>
<gene>
    <name evidence="3" type="ORF">HNQ09_002225</name>
</gene>
<evidence type="ECO:0000313" key="4">
    <source>
        <dbReference type="Proteomes" id="UP000525389"/>
    </source>
</evidence>
<reference evidence="3 4" key="1">
    <citation type="submission" date="2020-08" db="EMBL/GenBank/DDBJ databases">
        <title>Genomic Encyclopedia of Type Strains, Phase IV (KMG-IV): sequencing the most valuable type-strain genomes for metagenomic binning, comparative biology and taxonomic classification.</title>
        <authorList>
            <person name="Goeker M."/>
        </authorList>
    </citation>
    <scope>NUCLEOTIDE SEQUENCE [LARGE SCALE GENOMIC DNA]</scope>
    <source>
        <strain evidence="3 4">DSM 101791</strain>
    </source>
</reference>